<dbReference type="SUPFAM" id="SSF52091">
    <property type="entry name" value="SpoIIaa-like"/>
    <property type="match status" value="1"/>
</dbReference>
<feature type="transmembrane region" description="Helical" evidence="5">
    <location>
        <begin position="423"/>
        <end position="443"/>
    </location>
</feature>
<reference evidence="8" key="1">
    <citation type="submission" date="2015-08" db="UniProtKB">
        <authorList>
            <consortium name="WormBaseParasite"/>
        </authorList>
    </citation>
    <scope>IDENTIFICATION</scope>
</reference>
<dbReference type="PANTHER" id="PTHR11814">
    <property type="entry name" value="SULFATE TRANSPORTER"/>
    <property type="match status" value="1"/>
</dbReference>
<evidence type="ECO:0000259" key="6">
    <source>
        <dbReference type="PROSITE" id="PS50801"/>
    </source>
</evidence>
<accession>A0A0K0ECJ6</accession>
<feature type="transmembrane region" description="Helical" evidence="5">
    <location>
        <begin position="508"/>
        <end position="529"/>
    </location>
</feature>
<dbReference type="WBParaSite" id="TCONS_00010971.p1">
    <property type="protein sequence ID" value="TCONS_00010971.p1"/>
    <property type="gene ID" value="XLOC_004869"/>
</dbReference>
<keyword evidence="3 5" id="KW-1133">Transmembrane helix</keyword>
<proteinExistence type="predicted"/>
<dbReference type="AlphaFoldDB" id="A0A0K0ECJ6"/>
<evidence type="ECO:0000256" key="5">
    <source>
        <dbReference type="SAM" id="Phobius"/>
    </source>
</evidence>
<feature type="transmembrane region" description="Helical" evidence="5">
    <location>
        <begin position="463"/>
        <end position="496"/>
    </location>
</feature>
<dbReference type="InterPro" id="IPR002645">
    <property type="entry name" value="STAS_dom"/>
</dbReference>
<dbReference type="STRING" id="6248.A0A0K0ECJ6"/>
<evidence type="ECO:0000256" key="3">
    <source>
        <dbReference type="ARBA" id="ARBA00022989"/>
    </source>
</evidence>
<feature type="domain" description="STAS" evidence="6">
    <location>
        <begin position="586"/>
        <end position="735"/>
    </location>
</feature>
<keyword evidence="4 5" id="KW-0472">Membrane</keyword>
<evidence type="ECO:0000256" key="4">
    <source>
        <dbReference type="ARBA" id="ARBA00023136"/>
    </source>
</evidence>
<feature type="transmembrane region" description="Helical" evidence="5">
    <location>
        <begin position="158"/>
        <end position="178"/>
    </location>
</feature>
<dbReference type="WBParaSite" id="SSTP_0000721100.1">
    <property type="protein sequence ID" value="SSTP_0000721100.1"/>
    <property type="gene ID" value="SSTP_0000721100"/>
</dbReference>
<dbReference type="InterPro" id="IPR011547">
    <property type="entry name" value="SLC26A/SulP_dom"/>
</dbReference>
<comment type="subcellular location">
    <subcellularLocation>
        <location evidence="1">Membrane</location>
        <topology evidence="1">Multi-pass membrane protein</topology>
    </subcellularLocation>
</comment>
<dbReference type="Pfam" id="PF01740">
    <property type="entry name" value="STAS"/>
    <property type="match status" value="1"/>
</dbReference>
<dbReference type="PROSITE" id="PS50801">
    <property type="entry name" value="STAS"/>
    <property type="match status" value="1"/>
</dbReference>
<evidence type="ECO:0000256" key="2">
    <source>
        <dbReference type="ARBA" id="ARBA00022692"/>
    </source>
</evidence>
<dbReference type="GO" id="GO:0055085">
    <property type="term" value="P:transmembrane transport"/>
    <property type="evidence" value="ECO:0007669"/>
    <property type="project" value="InterPro"/>
</dbReference>
<dbReference type="Proteomes" id="UP000035681">
    <property type="component" value="Unplaced"/>
</dbReference>
<name>A0A0K0ECJ6_STRER</name>
<feature type="transmembrane region" description="Helical" evidence="5">
    <location>
        <begin position="260"/>
        <end position="281"/>
    </location>
</feature>
<dbReference type="Gene3D" id="3.30.750.24">
    <property type="entry name" value="STAS domain"/>
    <property type="match status" value="1"/>
</dbReference>
<dbReference type="InterPro" id="IPR036513">
    <property type="entry name" value="STAS_dom_sf"/>
</dbReference>
<evidence type="ECO:0000313" key="9">
    <source>
        <dbReference type="WBParaSite" id="TCONS_00010971.p1"/>
    </source>
</evidence>
<evidence type="ECO:0000313" key="7">
    <source>
        <dbReference type="Proteomes" id="UP000035681"/>
    </source>
</evidence>
<organism evidence="8">
    <name type="scientific">Strongyloides stercoralis</name>
    <name type="common">Threadworm</name>
    <dbReference type="NCBI Taxonomy" id="6248"/>
    <lineage>
        <taxon>Eukaryota</taxon>
        <taxon>Metazoa</taxon>
        <taxon>Ecdysozoa</taxon>
        <taxon>Nematoda</taxon>
        <taxon>Chromadorea</taxon>
        <taxon>Rhabditida</taxon>
        <taxon>Tylenchina</taxon>
        <taxon>Panagrolaimomorpha</taxon>
        <taxon>Strongyloidoidea</taxon>
        <taxon>Strongyloididae</taxon>
        <taxon>Strongyloides</taxon>
    </lineage>
</organism>
<dbReference type="Pfam" id="PF00916">
    <property type="entry name" value="Sulfate_transp"/>
    <property type="match status" value="1"/>
</dbReference>
<feature type="transmembrane region" description="Helical" evidence="5">
    <location>
        <begin position="337"/>
        <end position="355"/>
    </location>
</feature>
<dbReference type="GO" id="GO:0016020">
    <property type="term" value="C:membrane"/>
    <property type="evidence" value="ECO:0007669"/>
    <property type="project" value="UniProtKB-SubCell"/>
</dbReference>
<feature type="transmembrane region" description="Helical" evidence="5">
    <location>
        <begin position="307"/>
        <end position="325"/>
    </location>
</feature>
<dbReference type="InterPro" id="IPR001902">
    <property type="entry name" value="SLC26A/SulP_fam"/>
</dbReference>
<feature type="transmembrane region" description="Helical" evidence="5">
    <location>
        <begin position="229"/>
        <end position="253"/>
    </location>
</feature>
<sequence>MDPLPPVQLLPAKRIAMTQEEFDAKFEFLKNRQQPKKGSISSLELPSDGINFSQFFKSCFNINCDERKQFVRTSVIEVINHDKDGGVLSEICSGNVSNKSLNFQYGNNLKKNFKNIFNRCIPLVGVLSKYSIKKNLLQDIIGGLIVGIHAAGEGLALASLGGISPISGIYTCFIAFIINTFFGKKNYEGFGINIILMYMIKQVIERLTFDKSILENSNNLKSMDFEMEIISTLTLMISVTLLIMLLFNFHFLIEYLPKHLISGMTFGIIIRVFLSQIYHLVNLPQDIGIKNITITCLNSTNDCSSNFNIYTISISISCFAIIFIFQKINEILIKPFISMKISILFFLIIFTSLLSRKIGLKENYSVEILSNFQPSLKLFFPKFYLIPYLIYDSIILSTVSFSIYHTFSKKFFKEFDDSQRHNIIILSIINIISAFFGGLPSSYFNEKSISSSKCFNRSCLTFFFASIFIIPCIFFSNFIFSSTPICVLSCIIIVSSINSIFEISKLSILWNSFRSDFCIWLVTSLLVIFHHNTCYSIFYASIFAVTISIIRKIQLPNIHTLVNVTGSGAYYGGKGRYDTDFFDYDNGIAVVRFESPLLYNNASTFKKYIFRLAERIRGNIQPIGIGTRTPSMKSTSASAAIQSQRDTLCIKSTLLISGDVVPTFDFLNVDNKEITKVLVIDSSTIVTIDSIEKGIKVYFANMSPDNRELLEACNAYSIIPKGCFFPSIHDAVLSAHQIFGNCPPNIHMSVSMHGCRDLITLSTAPSNQNINDDQHLKHDSIGTNGQDSLIASLTPRPSLPEQKVYVREMNKDNPLKKNKCILYKK</sequence>
<keyword evidence="7" id="KW-1185">Reference proteome</keyword>
<keyword evidence="2 5" id="KW-0812">Transmembrane</keyword>
<evidence type="ECO:0000313" key="8">
    <source>
        <dbReference type="WBParaSite" id="SSTP_0000721100.1"/>
    </source>
</evidence>
<protein>
    <submittedName>
        <fullName evidence="8 9">STAS domain-containing protein</fullName>
    </submittedName>
</protein>
<feature type="transmembrane region" description="Helical" evidence="5">
    <location>
        <begin position="383"/>
        <end position="403"/>
    </location>
</feature>
<evidence type="ECO:0000256" key="1">
    <source>
        <dbReference type="ARBA" id="ARBA00004141"/>
    </source>
</evidence>